<feature type="transmembrane region" description="Helical" evidence="1">
    <location>
        <begin position="24"/>
        <end position="44"/>
    </location>
</feature>
<name>A0A0L1JM96_9RHOB</name>
<dbReference type="STRING" id="1317121.ATO11_17980"/>
<keyword evidence="3" id="KW-1185">Reference proteome</keyword>
<reference evidence="2 3" key="1">
    <citation type="journal article" date="2015" name="Int. J. Syst. Evol. Microbiol.">
        <title>Aestuariivita atlantica sp. nov., isolated from deep sea sediment of the Atlantic Ocean.</title>
        <authorList>
            <person name="Li G."/>
            <person name="Lai Q."/>
            <person name="Du Y."/>
            <person name="Liu X."/>
            <person name="Sun F."/>
            <person name="Shao Z."/>
        </authorList>
    </citation>
    <scope>NUCLEOTIDE SEQUENCE [LARGE SCALE GENOMIC DNA]</scope>
    <source>
        <strain evidence="2 3">22II-S11-z3</strain>
    </source>
</reference>
<proteinExistence type="predicted"/>
<evidence type="ECO:0000256" key="1">
    <source>
        <dbReference type="SAM" id="Phobius"/>
    </source>
</evidence>
<protein>
    <submittedName>
        <fullName evidence="2">NADH dehydrogenase</fullName>
    </submittedName>
</protein>
<dbReference type="Proteomes" id="UP000036938">
    <property type="component" value="Unassembled WGS sequence"/>
</dbReference>
<gene>
    <name evidence="2" type="ORF">ATO11_17980</name>
</gene>
<dbReference type="AlphaFoldDB" id="A0A0L1JM96"/>
<keyword evidence="1" id="KW-1133">Transmembrane helix</keyword>
<evidence type="ECO:0000313" key="2">
    <source>
        <dbReference type="EMBL" id="KNG92513.1"/>
    </source>
</evidence>
<sequence length="58" mass="6805">MLGYLIMAALTVVPFWMFLPRFNLPSWFAIFSLTPFTVIPLLWIMAYRDQIKIPGIDK</sequence>
<keyword evidence="1" id="KW-0472">Membrane</keyword>
<keyword evidence="1" id="KW-0812">Transmembrane</keyword>
<organism evidence="2 3">
    <name type="scientific">Pseudaestuariivita atlantica</name>
    <dbReference type="NCBI Taxonomy" id="1317121"/>
    <lineage>
        <taxon>Bacteria</taxon>
        <taxon>Pseudomonadati</taxon>
        <taxon>Pseudomonadota</taxon>
        <taxon>Alphaproteobacteria</taxon>
        <taxon>Rhodobacterales</taxon>
        <taxon>Paracoccaceae</taxon>
        <taxon>Pseudaestuariivita</taxon>
    </lineage>
</organism>
<accession>A0A0L1JM96</accession>
<evidence type="ECO:0000313" key="3">
    <source>
        <dbReference type="Proteomes" id="UP000036938"/>
    </source>
</evidence>
<dbReference type="EMBL" id="AQQZ01000009">
    <property type="protein sequence ID" value="KNG92513.1"/>
    <property type="molecule type" value="Genomic_DNA"/>
</dbReference>
<comment type="caution">
    <text evidence="2">The sequence shown here is derived from an EMBL/GenBank/DDBJ whole genome shotgun (WGS) entry which is preliminary data.</text>
</comment>